<keyword evidence="8 10" id="KW-1133">Transmembrane helix</keyword>
<accession>A0A1B2JDH4</accession>
<name>A0A1B2JDH4_PICPA</name>
<evidence type="ECO:0000256" key="7">
    <source>
        <dbReference type="ARBA" id="ARBA00022824"/>
    </source>
</evidence>
<feature type="transmembrane region" description="Helical" evidence="10">
    <location>
        <begin position="116"/>
        <end position="136"/>
    </location>
</feature>
<dbReference type="PANTHER" id="PTHR22760">
    <property type="entry name" value="GLYCOSYLTRANSFERASE"/>
    <property type="match status" value="1"/>
</dbReference>
<dbReference type="GO" id="GO:0000026">
    <property type="term" value="F:alpha-1,2-mannosyltransferase activity"/>
    <property type="evidence" value="ECO:0007669"/>
    <property type="project" value="TreeGrafter"/>
</dbReference>
<dbReference type="PANTHER" id="PTHR22760:SF2">
    <property type="entry name" value="ALPHA-1,2-MANNOSYLTRANSFERASE ALG9"/>
    <property type="match status" value="1"/>
</dbReference>
<organism evidence="12 13">
    <name type="scientific">Komagataella pastoris</name>
    <name type="common">Yeast</name>
    <name type="synonym">Pichia pastoris</name>
    <dbReference type="NCBI Taxonomy" id="4922"/>
    <lineage>
        <taxon>Eukaryota</taxon>
        <taxon>Fungi</taxon>
        <taxon>Dikarya</taxon>
        <taxon>Ascomycota</taxon>
        <taxon>Saccharomycotina</taxon>
        <taxon>Pichiomycetes</taxon>
        <taxon>Pichiales</taxon>
        <taxon>Pichiaceae</taxon>
        <taxon>Komagataella</taxon>
    </lineage>
</organism>
<evidence type="ECO:0000256" key="11">
    <source>
        <dbReference type="SAM" id="SignalP"/>
    </source>
</evidence>
<dbReference type="OrthoDB" id="497541at2759"/>
<reference evidence="12 13" key="1">
    <citation type="submission" date="2016-02" db="EMBL/GenBank/DDBJ databases">
        <title>Comparative genomic and transcriptomic foundation for Pichia pastoris.</title>
        <authorList>
            <person name="Love K.R."/>
            <person name="Shah K.A."/>
            <person name="Whittaker C.A."/>
            <person name="Wu J."/>
            <person name="Bartlett M.C."/>
            <person name="Ma D."/>
            <person name="Leeson R.L."/>
            <person name="Priest M."/>
            <person name="Young S.K."/>
            <person name="Love J.C."/>
        </authorList>
    </citation>
    <scope>NUCLEOTIDE SEQUENCE [LARGE SCALE GENOMIC DNA]</scope>
    <source>
        <strain evidence="12 13">ATCC 28485</strain>
    </source>
</reference>
<feature type="transmembrane region" description="Helical" evidence="10">
    <location>
        <begin position="196"/>
        <end position="222"/>
    </location>
</feature>
<dbReference type="GO" id="GO:0006487">
    <property type="term" value="P:protein N-linked glycosylation"/>
    <property type="evidence" value="ECO:0007669"/>
    <property type="project" value="TreeGrafter"/>
</dbReference>
<evidence type="ECO:0000313" key="13">
    <source>
        <dbReference type="Proteomes" id="UP000094565"/>
    </source>
</evidence>
<dbReference type="InterPro" id="IPR005599">
    <property type="entry name" value="GPI_mannosylTrfase"/>
</dbReference>
<dbReference type="EMBL" id="CP014585">
    <property type="protein sequence ID" value="ANZ76086.1"/>
    <property type="molecule type" value="Genomic_DNA"/>
</dbReference>
<comment type="pathway">
    <text evidence="2">Protein modification; protein glycosylation.</text>
</comment>
<feature type="chain" id="PRO_5008539416" description="Mannosyltransferase" evidence="11">
    <location>
        <begin position="20"/>
        <end position="612"/>
    </location>
</feature>
<feature type="transmembrane region" description="Helical" evidence="10">
    <location>
        <begin position="303"/>
        <end position="324"/>
    </location>
</feature>
<keyword evidence="11" id="KW-0732">Signal</keyword>
<evidence type="ECO:0000256" key="10">
    <source>
        <dbReference type="RuleBase" id="RU363075"/>
    </source>
</evidence>
<gene>
    <name evidence="12" type="primary">ALG9</name>
    <name evidence="12" type="ORF">ATY40_BA7501896</name>
</gene>
<dbReference type="UniPathway" id="UPA00378"/>
<dbReference type="Proteomes" id="UP000094565">
    <property type="component" value="Chromosome 2"/>
</dbReference>
<evidence type="ECO:0000256" key="3">
    <source>
        <dbReference type="ARBA" id="ARBA00007063"/>
    </source>
</evidence>
<dbReference type="Pfam" id="PF03901">
    <property type="entry name" value="Glyco_transf_22"/>
    <property type="match status" value="1"/>
</dbReference>
<evidence type="ECO:0000256" key="4">
    <source>
        <dbReference type="ARBA" id="ARBA00022676"/>
    </source>
</evidence>
<comment type="similarity">
    <text evidence="3 10">Belongs to the glycosyltransferase 22 family.</text>
</comment>
<sequence>MFSSRFLLFGLFYLRLISTFYGIISDCDEVFNYWEPLNFMLRGFGKQTWEYSPKYAIRSWSYLVPLWIAGYPPLFLDIPSYYLFYFFRLLLVIFSMVAEVKLYHSLKKNVSGRISFWYLLFTTVAPGMSHSTIALLPSSFAMVCHTFAIRYVIDYLQLPVLMRTIRETAAISPAHKQQLANSLNNSSQYLIVAKAIFWYTVGGLLGWPFALALALPFGITIFVRKVYYKELHQLVVIGALSVFIVLFILAYVVQIDSICYNKTEFIPLNIVLYNVLNTDDTVGPDIFGTEPVSYYILNLLLNFNFLAFLGYASLPLLLIFNFLPDFNLRSSNIKLFGHEGGSNKLMTLFAPLYLWSVIFFTQPHKEERFLYPIYPLITLGAAFATHQLIRIPSLLSTIFIPNKRVLHKAINFTIMILFAFFIVVISLLRVFALISHYNAPLSVYQHLNQFASGVPANVCVGREWYHYPSSFFLPSSMRLRFVKSGFSGMLPGDFDESVSRLASMSNIPRELYNNKNLFESDKVIPFEQCDFYIDISKAVDSEREEIAILAPSYTDQDPSVLIDDWSLVHCDKFIDQDHSKGLGRILYLPKRFHRKTKTDLRYHHYCLLKKDS</sequence>
<dbReference type="AlphaFoldDB" id="A0A1B2JDH4"/>
<keyword evidence="13" id="KW-1185">Reference proteome</keyword>
<keyword evidence="9 10" id="KW-0472">Membrane</keyword>
<keyword evidence="4 10" id="KW-0328">Glycosyltransferase</keyword>
<keyword evidence="7 10" id="KW-0256">Endoplasmic reticulum</keyword>
<feature type="transmembrane region" description="Helical" evidence="10">
    <location>
        <begin position="82"/>
        <end position="104"/>
    </location>
</feature>
<evidence type="ECO:0000256" key="6">
    <source>
        <dbReference type="ARBA" id="ARBA00022692"/>
    </source>
</evidence>
<feature type="transmembrane region" description="Helical" evidence="10">
    <location>
        <begin position="369"/>
        <end position="389"/>
    </location>
</feature>
<proteinExistence type="inferred from homology"/>
<feature type="signal peptide" evidence="11">
    <location>
        <begin position="1"/>
        <end position="19"/>
    </location>
</feature>
<feature type="transmembrane region" description="Helical" evidence="10">
    <location>
        <begin position="234"/>
        <end position="253"/>
    </location>
</feature>
<evidence type="ECO:0000256" key="9">
    <source>
        <dbReference type="ARBA" id="ARBA00023136"/>
    </source>
</evidence>
<evidence type="ECO:0000256" key="8">
    <source>
        <dbReference type="ARBA" id="ARBA00022989"/>
    </source>
</evidence>
<dbReference type="GO" id="GO:0005789">
    <property type="term" value="C:endoplasmic reticulum membrane"/>
    <property type="evidence" value="ECO:0007669"/>
    <property type="project" value="UniProtKB-SubCell"/>
</dbReference>
<evidence type="ECO:0000256" key="2">
    <source>
        <dbReference type="ARBA" id="ARBA00004922"/>
    </source>
</evidence>
<comment type="subcellular location">
    <subcellularLocation>
        <location evidence="1 10">Endoplasmic reticulum membrane</location>
        <topology evidence="1 10">Multi-pass membrane protein</topology>
    </subcellularLocation>
</comment>
<protein>
    <recommendedName>
        <fullName evidence="10">Mannosyltransferase</fullName>
        <ecNumber evidence="10">2.4.1.-</ecNumber>
    </recommendedName>
</protein>
<evidence type="ECO:0000256" key="1">
    <source>
        <dbReference type="ARBA" id="ARBA00004477"/>
    </source>
</evidence>
<keyword evidence="6 10" id="KW-0812">Transmembrane</keyword>
<keyword evidence="5" id="KW-0808">Transferase</keyword>
<evidence type="ECO:0000313" key="12">
    <source>
        <dbReference type="EMBL" id="ANZ76086.1"/>
    </source>
</evidence>
<evidence type="ECO:0000256" key="5">
    <source>
        <dbReference type="ARBA" id="ARBA00022679"/>
    </source>
</evidence>
<dbReference type="EC" id="2.4.1.-" evidence="10"/>
<feature type="transmembrane region" description="Helical" evidence="10">
    <location>
        <begin position="410"/>
        <end position="434"/>
    </location>
</feature>